<dbReference type="Proteomes" id="UP001209878">
    <property type="component" value="Unassembled WGS sequence"/>
</dbReference>
<evidence type="ECO:0000313" key="3">
    <source>
        <dbReference type="Proteomes" id="UP001209878"/>
    </source>
</evidence>
<reference evidence="2" key="1">
    <citation type="journal article" date="2023" name="Mol. Biol. Evol.">
        <title>Third-Generation Sequencing Reveals the Adaptive Role of the Epigenome in Three Deep-Sea Polychaetes.</title>
        <authorList>
            <person name="Perez M."/>
            <person name="Aroh O."/>
            <person name="Sun Y."/>
            <person name="Lan Y."/>
            <person name="Juniper S.K."/>
            <person name="Young C.R."/>
            <person name="Angers B."/>
            <person name="Qian P.Y."/>
        </authorList>
    </citation>
    <scope>NUCLEOTIDE SEQUENCE</scope>
    <source>
        <strain evidence="2">R07B-5</strain>
    </source>
</reference>
<organism evidence="2 3">
    <name type="scientific">Ridgeia piscesae</name>
    <name type="common">Tubeworm</name>
    <dbReference type="NCBI Taxonomy" id="27915"/>
    <lineage>
        <taxon>Eukaryota</taxon>
        <taxon>Metazoa</taxon>
        <taxon>Spiralia</taxon>
        <taxon>Lophotrochozoa</taxon>
        <taxon>Annelida</taxon>
        <taxon>Polychaeta</taxon>
        <taxon>Sedentaria</taxon>
        <taxon>Canalipalpata</taxon>
        <taxon>Sabellida</taxon>
        <taxon>Siboglinidae</taxon>
        <taxon>Ridgeia</taxon>
    </lineage>
</organism>
<dbReference type="AlphaFoldDB" id="A0AAD9PEK0"/>
<dbReference type="EMBL" id="JAODUO010000014">
    <property type="protein sequence ID" value="KAK2193340.1"/>
    <property type="molecule type" value="Genomic_DNA"/>
</dbReference>
<sequence>MIQLDPSFEAGKEKLLKGRLAKAVRDESLRRELGRLNMESPDLGYFDLRDHAMQWLHNRHDATQYEVKAVDNTDLLTLVRQQADQLQQLQQQLKQYMATTQQSKDSFRRKPDRPRICWLCQSPDHQKANCPHLQWQARRGWRPQAKQRTHPSN</sequence>
<accession>A0AAD9PEK0</accession>
<keyword evidence="1" id="KW-0175">Coiled coil</keyword>
<evidence type="ECO:0008006" key="4">
    <source>
        <dbReference type="Google" id="ProtNLM"/>
    </source>
</evidence>
<protein>
    <recommendedName>
        <fullName evidence="4">CCHC-type domain-containing protein</fullName>
    </recommendedName>
</protein>
<feature type="coiled-coil region" evidence="1">
    <location>
        <begin position="72"/>
        <end position="106"/>
    </location>
</feature>
<evidence type="ECO:0000256" key="1">
    <source>
        <dbReference type="SAM" id="Coils"/>
    </source>
</evidence>
<keyword evidence="3" id="KW-1185">Reference proteome</keyword>
<proteinExistence type="predicted"/>
<evidence type="ECO:0000313" key="2">
    <source>
        <dbReference type="EMBL" id="KAK2193340.1"/>
    </source>
</evidence>
<gene>
    <name evidence="2" type="ORF">NP493_15g04000</name>
</gene>
<name>A0AAD9PEK0_RIDPI</name>
<comment type="caution">
    <text evidence="2">The sequence shown here is derived from an EMBL/GenBank/DDBJ whole genome shotgun (WGS) entry which is preliminary data.</text>
</comment>